<evidence type="ECO:0000259" key="4">
    <source>
        <dbReference type="Pfam" id="PF01814"/>
    </source>
</evidence>
<dbReference type="PANTHER" id="PTHR37164">
    <property type="entry name" value="BACTERIOHEMERYTHRIN"/>
    <property type="match status" value="1"/>
</dbReference>
<dbReference type="Gene3D" id="1.20.120.50">
    <property type="entry name" value="Hemerythrin-like"/>
    <property type="match status" value="1"/>
</dbReference>
<feature type="domain" description="Hemerythrin-like" evidence="4">
    <location>
        <begin position="10"/>
        <end position="126"/>
    </location>
</feature>
<dbReference type="PANTHER" id="PTHR37164:SF1">
    <property type="entry name" value="BACTERIOHEMERYTHRIN"/>
    <property type="match status" value="1"/>
</dbReference>
<dbReference type="EMBL" id="FUWV01000012">
    <property type="protein sequence ID" value="SJZ81522.1"/>
    <property type="molecule type" value="Genomic_DNA"/>
</dbReference>
<dbReference type="Pfam" id="PF01814">
    <property type="entry name" value="Hemerythrin"/>
    <property type="match status" value="1"/>
</dbReference>
<dbReference type="InterPro" id="IPR050669">
    <property type="entry name" value="Hemerythrin"/>
</dbReference>
<dbReference type="SUPFAM" id="SSF47188">
    <property type="entry name" value="Hemerythrin-like"/>
    <property type="match status" value="1"/>
</dbReference>
<proteinExistence type="inferred from homology"/>
<evidence type="ECO:0000256" key="3">
    <source>
        <dbReference type="ARBA" id="ARBA00023004"/>
    </source>
</evidence>
<keyword evidence="6" id="KW-1185">Reference proteome</keyword>
<dbReference type="GO" id="GO:0046872">
    <property type="term" value="F:metal ion binding"/>
    <property type="evidence" value="ECO:0007669"/>
    <property type="project" value="UniProtKB-KW"/>
</dbReference>
<dbReference type="CDD" id="cd12107">
    <property type="entry name" value="Hemerythrin"/>
    <property type="match status" value="1"/>
</dbReference>
<evidence type="ECO:0000256" key="1">
    <source>
        <dbReference type="ARBA" id="ARBA00010587"/>
    </source>
</evidence>
<evidence type="ECO:0000256" key="2">
    <source>
        <dbReference type="ARBA" id="ARBA00022723"/>
    </source>
</evidence>
<keyword evidence="2" id="KW-0479">Metal-binding</keyword>
<dbReference type="InterPro" id="IPR012827">
    <property type="entry name" value="Hemerythrin_metal-bd"/>
</dbReference>
<organism evidence="5 6">
    <name type="scientific">Garciella nitratireducens DSM 15102</name>
    <dbReference type="NCBI Taxonomy" id="1121911"/>
    <lineage>
        <taxon>Bacteria</taxon>
        <taxon>Bacillati</taxon>
        <taxon>Bacillota</taxon>
        <taxon>Clostridia</taxon>
        <taxon>Eubacteriales</taxon>
        <taxon>Eubacteriaceae</taxon>
        <taxon>Garciella</taxon>
    </lineage>
</organism>
<evidence type="ECO:0000313" key="5">
    <source>
        <dbReference type="EMBL" id="SJZ81522.1"/>
    </source>
</evidence>
<dbReference type="InterPro" id="IPR012312">
    <property type="entry name" value="Hemerythrin-like"/>
</dbReference>
<gene>
    <name evidence="5" type="ORF">SAMN02745973_01771</name>
</gene>
<accession>A0A1T4NQP9</accession>
<keyword evidence="3" id="KW-0408">Iron</keyword>
<evidence type="ECO:0000313" key="6">
    <source>
        <dbReference type="Proteomes" id="UP000196365"/>
    </source>
</evidence>
<dbReference type="OrthoDB" id="1706569at2"/>
<reference evidence="5 6" key="1">
    <citation type="submission" date="2017-02" db="EMBL/GenBank/DDBJ databases">
        <authorList>
            <person name="Peterson S.W."/>
        </authorList>
    </citation>
    <scope>NUCLEOTIDE SEQUENCE [LARGE SCALE GENOMIC DNA]</scope>
    <source>
        <strain evidence="5 6">DSM 15102</strain>
    </source>
</reference>
<comment type="similarity">
    <text evidence="1">Belongs to the hemerythrin family.</text>
</comment>
<dbReference type="NCBIfam" id="NF033749">
    <property type="entry name" value="bact_hemeryth"/>
    <property type="match status" value="1"/>
</dbReference>
<protein>
    <submittedName>
        <fullName evidence="5">Hemerythrin</fullName>
    </submittedName>
</protein>
<dbReference type="InterPro" id="IPR035938">
    <property type="entry name" value="Hemerythrin-like_sf"/>
</dbReference>
<name>A0A1T4NQP9_9FIRM</name>
<dbReference type="NCBIfam" id="TIGR02481">
    <property type="entry name" value="hemeryth_dom"/>
    <property type="match status" value="1"/>
</dbReference>
<dbReference type="RefSeq" id="WP_087679151.1">
    <property type="nucleotide sequence ID" value="NZ_FUWV01000012.1"/>
</dbReference>
<sequence length="130" mass="15916">MLRWKDEYLTGIDIIDEQHKELFRIAEQAFELLKNDFYIDKYDRIVNLIEQLKNYASFHFETEENYMTQIGYQRLLHQKVQHHDFVEKVNQINLEEVDENQDQSLLFIIEFAVDWIDQHILKEDKRIPAE</sequence>
<dbReference type="Proteomes" id="UP000196365">
    <property type="component" value="Unassembled WGS sequence"/>
</dbReference>
<dbReference type="AlphaFoldDB" id="A0A1T4NQP9"/>